<dbReference type="InterPro" id="IPR051309">
    <property type="entry name" value="ABCF_ATPase"/>
</dbReference>
<gene>
    <name evidence="5" type="ORF">SAMN05421753_108153</name>
</gene>
<keyword evidence="6" id="KW-1185">Reference proteome</keyword>
<proteinExistence type="predicted"/>
<dbReference type="InterPro" id="IPR003439">
    <property type="entry name" value="ABC_transporter-like_ATP-bd"/>
</dbReference>
<keyword evidence="3" id="KW-0175">Coiled coil</keyword>
<dbReference type="Pfam" id="PF16326">
    <property type="entry name" value="ABC_tran_CTD"/>
    <property type="match status" value="1"/>
</dbReference>
<dbReference type="SUPFAM" id="SSF52540">
    <property type="entry name" value="P-loop containing nucleoside triphosphate hydrolases"/>
    <property type="match status" value="2"/>
</dbReference>
<dbReference type="GO" id="GO:0005524">
    <property type="term" value="F:ATP binding"/>
    <property type="evidence" value="ECO:0007669"/>
    <property type="project" value="UniProtKB-KW"/>
</dbReference>
<dbReference type="GO" id="GO:0016887">
    <property type="term" value="F:ATP hydrolysis activity"/>
    <property type="evidence" value="ECO:0007669"/>
    <property type="project" value="InterPro"/>
</dbReference>
<dbReference type="OrthoDB" id="9760950at2"/>
<protein>
    <submittedName>
        <fullName evidence="5">ATP-binding cassette, subfamily F, member 3</fullName>
    </submittedName>
</protein>
<keyword evidence="1" id="KW-0547">Nucleotide-binding</keyword>
<dbReference type="InterPro" id="IPR032781">
    <property type="entry name" value="ABC_tran_Xtn"/>
</dbReference>
<organism evidence="5 6">
    <name type="scientific">Planctomicrobium piriforme</name>
    <dbReference type="NCBI Taxonomy" id="1576369"/>
    <lineage>
        <taxon>Bacteria</taxon>
        <taxon>Pseudomonadati</taxon>
        <taxon>Planctomycetota</taxon>
        <taxon>Planctomycetia</taxon>
        <taxon>Planctomycetales</taxon>
        <taxon>Planctomycetaceae</taxon>
        <taxon>Planctomicrobium</taxon>
    </lineage>
</organism>
<dbReference type="GO" id="GO:0003677">
    <property type="term" value="F:DNA binding"/>
    <property type="evidence" value="ECO:0007669"/>
    <property type="project" value="InterPro"/>
</dbReference>
<sequence>MAVLLQIRDAVKSFGDQKLLDEASATIYDGVKVGFVGRNGAGKSTLLKALLAEEELDSGEIIRNPKLRVGYLRQHDPFLPGENALQFLMRDSGQPDWKCGEVAGEFEIKGAYLEGPISALSGGWQTRVKLAALLLHEPNLLLLDEPTNFLDLRTQILLEHFLKHFEEACLIVSHDRAFLGATCTQTLDLTRGKLTLYPGPIEDYLQYRDDRREHDERANAAVVAKQKQLQKFIDKNKARASTATRAKSKEKQLEKLQTVDIAADEPTPNMRAPIVTPRQGPAVRCMELAIGYGDYAVAKGINLEIDHGQRAAIVGDNGQGKTTLLRTIVDSLPPVSGEVRWGYGCEIGVYAQHVYSSLPPDQTVLEYLDRVAKPGTTTQEVLAGAGALLFRGGHVKKKVSVLSGGERARLCMAGLLLGTYNVLILDEPGNHLDVETVESLTSALLNYKGTVIFTSHDRHFMKNVATSVIEVRDGSARNYGGDYDAYVYAVNKEIEQGERELAAARKKLAGPPVEKLGKVAKPAVVKDERALRKEMTNLERTIAKLDQQKKDLNAQLLQSTDPKKALKLHEELTTVTEQLSNSEDRWCEIQADLEGWDV</sequence>
<dbReference type="InterPro" id="IPR032524">
    <property type="entry name" value="ABC_tran_C"/>
</dbReference>
<evidence type="ECO:0000256" key="2">
    <source>
        <dbReference type="ARBA" id="ARBA00022840"/>
    </source>
</evidence>
<evidence type="ECO:0000256" key="3">
    <source>
        <dbReference type="SAM" id="Coils"/>
    </source>
</evidence>
<dbReference type="Pfam" id="PF00005">
    <property type="entry name" value="ABC_tran"/>
    <property type="match status" value="2"/>
</dbReference>
<dbReference type="STRING" id="1576369.SAMN05421753_108153"/>
<dbReference type="PANTHER" id="PTHR42855">
    <property type="entry name" value="ABC TRANSPORTER ATP-BINDING SUBUNIT"/>
    <property type="match status" value="1"/>
</dbReference>
<dbReference type="AlphaFoldDB" id="A0A1I3HQW3"/>
<feature type="coiled-coil region" evidence="3">
    <location>
        <begin position="487"/>
        <end position="555"/>
    </location>
</feature>
<feature type="domain" description="ABC transporter" evidence="4">
    <location>
        <begin position="283"/>
        <end position="498"/>
    </location>
</feature>
<dbReference type="Gene3D" id="3.40.50.300">
    <property type="entry name" value="P-loop containing nucleotide triphosphate hydrolases"/>
    <property type="match status" value="2"/>
</dbReference>
<dbReference type="Proteomes" id="UP000199518">
    <property type="component" value="Unassembled WGS sequence"/>
</dbReference>
<accession>A0A1I3HQW3</accession>
<dbReference type="InterPro" id="IPR027417">
    <property type="entry name" value="P-loop_NTPase"/>
</dbReference>
<evidence type="ECO:0000313" key="6">
    <source>
        <dbReference type="Proteomes" id="UP000199518"/>
    </source>
</evidence>
<keyword evidence="2 5" id="KW-0067">ATP-binding</keyword>
<dbReference type="RefSeq" id="WP_092050456.1">
    <property type="nucleotide sequence ID" value="NZ_FOQD01000008.1"/>
</dbReference>
<dbReference type="Pfam" id="PF12848">
    <property type="entry name" value="ABC_tran_Xtn"/>
    <property type="match status" value="1"/>
</dbReference>
<evidence type="ECO:0000256" key="1">
    <source>
        <dbReference type="ARBA" id="ARBA00022741"/>
    </source>
</evidence>
<evidence type="ECO:0000259" key="4">
    <source>
        <dbReference type="PROSITE" id="PS50893"/>
    </source>
</evidence>
<dbReference type="InterPro" id="IPR017871">
    <property type="entry name" value="ABC_transporter-like_CS"/>
</dbReference>
<dbReference type="CDD" id="cd03221">
    <property type="entry name" value="ABCF_EF-3"/>
    <property type="match status" value="2"/>
</dbReference>
<reference evidence="6" key="1">
    <citation type="submission" date="2016-10" db="EMBL/GenBank/DDBJ databases">
        <authorList>
            <person name="Varghese N."/>
            <person name="Submissions S."/>
        </authorList>
    </citation>
    <scope>NUCLEOTIDE SEQUENCE [LARGE SCALE GENOMIC DNA]</scope>
    <source>
        <strain evidence="6">DSM 26348</strain>
    </source>
</reference>
<evidence type="ECO:0000313" key="5">
    <source>
        <dbReference type="EMBL" id="SFI37920.1"/>
    </source>
</evidence>
<dbReference type="InterPro" id="IPR003593">
    <property type="entry name" value="AAA+_ATPase"/>
</dbReference>
<dbReference type="PROSITE" id="PS50893">
    <property type="entry name" value="ABC_TRANSPORTER_2"/>
    <property type="match status" value="2"/>
</dbReference>
<dbReference type="PROSITE" id="PS00211">
    <property type="entry name" value="ABC_TRANSPORTER_1"/>
    <property type="match status" value="2"/>
</dbReference>
<name>A0A1I3HQW3_9PLAN</name>
<dbReference type="SMART" id="SM00382">
    <property type="entry name" value="AAA"/>
    <property type="match status" value="2"/>
</dbReference>
<dbReference type="EMBL" id="FOQD01000008">
    <property type="protein sequence ID" value="SFI37920.1"/>
    <property type="molecule type" value="Genomic_DNA"/>
</dbReference>
<dbReference type="PANTHER" id="PTHR42855:SF2">
    <property type="entry name" value="DRUG RESISTANCE ABC TRANSPORTER,ATP-BINDING PROTEIN"/>
    <property type="match status" value="1"/>
</dbReference>
<feature type="domain" description="ABC transporter" evidence="4">
    <location>
        <begin position="5"/>
        <end position="216"/>
    </location>
</feature>